<proteinExistence type="predicted"/>
<evidence type="ECO:0000313" key="2">
    <source>
        <dbReference type="EMBL" id="KAF9066217.1"/>
    </source>
</evidence>
<evidence type="ECO:0000259" key="1">
    <source>
        <dbReference type="Pfam" id="PF12937"/>
    </source>
</evidence>
<evidence type="ECO:0000313" key="3">
    <source>
        <dbReference type="Proteomes" id="UP000772434"/>
    </source>
</evidence>
<feature type="domain" description="F-box" evidence="1">
    <location>
        <begin position="84"/>
        <end position="137"/>
    </location>
</feature>
<dbReference type="PANTHER" id="PTHR38926">
    <property type="entry name" value="F-BOX DOMAIN CONTAINING PROTEIN, EXPRESSED"/>
    <property type="match status" value="1"/>
</dbReference>
<comment type="caution">
    <text evidence="2">The sequence shown here is derived from an EMBL/GenBank/DDBJ whole genome shotgun (WGS) entry which is preliminary data.</text>
</comment>
<name>A0A9P5PN76_9AGAR</name>
<dbReference type="InterPro" id="IPR032675">
    <property type="entry name" value="LRR_dom_sf"/>
</dbReference>
<reference evidence="2" key="1">
    <citation type="submission" date="2020-11" db="EMBL/GenBank/DDBJ databases">
        <authorList>
            <consortium name="DOE Joint Genome Institute"/>
            <person name="Ahrendt S."/>
            <person name="Riley R."/>
            <person name="Andreopoulos W."/>
            <person name="Labutti K."/>
            <person name="Pangilinan J."/>
            <person name="Ruiz-Duenas F.J."/>
            <person name="Barrasa J.M."/>
            <person name="Sanchez-Garcia M."/>
            <person name="Camarero S."/>
            <person name="Miyauchi S."/>
            <person name="Serrano A."/>
            <person name="Linde D."/>
            <person name="Babiker R."/>
            <person name="Drula E."/>
            <person name="Ayuso-Fernandez I."/>
            <person name="Pacheco R."/>
            <person name="Padilla G."/>
            <person name="Ferreira P."/>
            <person name="Barriuso J."/>
            <person name="Kellner H."/>
            <person name="Castanera R."/>
            <person name="Alfaro M."/>
            <person name="Ramirez L."/>
            <person name="Pisabarro A.G."/>
            <person name="Kuo A."/>
            <person name="Tritt A."/>
            <person name="Lipzen A."/>
            <person name="He G."/>
            <person name="Yan M."/>
            <person name="Ng V."/>
            <person name="Cullen D."/>
            <person name="Martin F."/>
            <person name="Rosso M.-N."/>
            <person name="Henrissat B."/>
            <person name="Hibbett D."/>
            <person name="Martinez A.T."/>
            <person name="Grigoriev I.V."/>
        </authorList>
    </citation>
    <scope>NUCLEOTIDE SEQUENCE</scope>
    <source>
        <strain evidence="2">AH 40177</strain>
    </source>
</reference>
<accession>A0A9P5PN76</accession>
<dbReference type="EMBL" id="JADNRY010000091">
    <property type="protein sequence ID" value="KAF9066217.1"/>
    <property type="molecule type" value="Genomic_DNA"/>
</dbReference>
<dbReference type="Pfam" id="PF12937">
    <property type="entry name" value="F-box-like"/>
    <property type="match status" value="1"/>
</dbReference>
<dbReference type="PANTHER" id="PTHR38926:SF72">
    <property type="entry name" value="IM:7136021-RELATED"/>
    <property type="match status" value="1"/>
</dbReference>
<dbReference type="InterPro" id="IPR001810">
    <property type="entry name" value="F-box_dom"/>
</dbReference>
<dbReference type="OrthoDB" id="3266451at2759"/>
<dbReference type="SUPFAM" id="SSF81383">
    <property type="entry name" value="F-box domain"/>
    <property type="match status" value="1"/>
</dbReference>
<dbReference type="SUPFAM" id="SSF52047">
    <property type="entry name" value="RNI-like"/>
    <property type="match status" value="1"/>
</dbReference>
<gene>
    <name evidence="2" type="ORF">BDP27DRAFT_1330959</name>
</gene>
<dbReference type="Proteomes" id="UP000772434">
    <property type="component" value="Unassembled WGS sequence"/>
</dbReference>
<keyword evidence="3" id="KW-1185">Reference proteome</keyword>
<protein>
    <recommendedName>
        <fullName evidence="1">F-box domain-containing protein</fullName>
    </recommendedName>
</protein>
<dbReference type="InterPro" id="IPR036047">
    <property type="entry name" value="F-box-like_dom_sf"/>
</dbReference>
<sequence>MPLSQAAEYYLGLTQIEGPVDLQQSDISALQTLLSELEVLPAHTHYSDHISNSVSPEIAAKIDGSIQPLSTAIIMLRNILSPIRHIPLEILSLIFEVVCLTEYIDYDPEYILAVGGVCKAWRNALYATPRVWSRLYLDICSHRRVLLDDDAPSVEQWLTRSLGMPLGIELVFVTQDNDSRSYLQKLWRPMGDNVALMYKAKCVTYAVGGFSQQIRSFKITVSPEMFHLLTCFNELEFPLLETISLTIAPKLRDVRVVEPVNAFRPVLDDFHAPLAQLTSLSLDLRKMKGRYESPPPALNGFVELLSKCENLITLKILIGRIHAAFGSMLTLSPPVHLPYLRSLDLSYHAVTWPTSDRDSLLKYITAPKLEHLILRCNVPLYYIVDGSNLVDFQTRSSISLQSLKLINFSIPDHEELANRVISILAACPSVHSFEMKLKGDVRLITLIQAMTYTKGQPVILPYITHLSLGASKSEYGLDLECPSSELVHMILSRIQGAEETDGVVVSRLQKVVLTDIVRTEAFREIYNIPDLDVHV</sequence>
<dbReference type="AlphaFoldDB" id="A0A9P5PN76"/>
<dbReference type="Gene3D" id="3.80.10.10">
    <property type="entry name" value="Ribonuclease Inhibitor"/>
    <property type="match status" value="1"/>
</dbReference>
<organism evidence="2 3">
    <name type="scientific">Rhodocollybia butyracea</name>
    <dbReference type="NCBI Taxonomy" id="206335"/>
    <lineage>
        <taxon>Eukaryota</taxon>
        <taxon>Fungi</taxon>
        <taxon>Dikarya</taxon>
        <taxon>Basidiomycota</taxon>
        <taxon>Agaricomycotina</taxon>
        <taxon>Agaricomycetes</taxon>
        <taxon>Agaricomycetidae</taxon>
        <taxon>Agaricales</taxon>
        <taxon>Marasmiineae</taxon>
        <taxon>Omphalotaceae</taxon>
        <taxon>Rhodocollybia</taxon>
    </lineage>
</organism>